<dbReference type="InterPro" id="IPR014017">
    <property type="entry name" value="DNA_helicase_UvrD-like_C"/>
</dbReference>
<dbReference type="GO" id="GO:0003677">
    <property type="term" value="F:DNA binding"/>
    <property type="evidence" value="ECO:0007669"/>
    <property type="project" value="InterPro"/>
</dbReference>
<dbReference type="PANTHER" id="PTHR11070:SF45">
    <property type="entry name" value="DNA 3'-5' HELICASE"/>
    <property type="match status" value="1"/>
</dbReference>
<comment type="catalytic activity">
    <reaction evidence="6">
        <text>Couples ATP hydrolysis with the unwinding of duplex DNA by translocating in the 3'-5' direction.</text>
        <dbReference type="EC" id="5.6.2.4"/>
    </reaction>
</comment>
<feature type="domain" description="UvrD-like helicase ATP-binding" evidence="10">
    <location>
        <begin position="266"/>
        <end position="582"/>
    </location>
</feature>
<dbReference type="GO" id="GO:0016887">
    <property type="term" value="F:ATP hydrolysis activity"/>
    <property type="evidence" value="ECO:0007669"/>
    <property type="project" value="RHEA"/>
</dbReference>
<keyword evidence="3 9" id="KW-0347">Helicase</keyword>
<evidence type="ECO:0000313" key="11">
    <source>
        <dbReference type="EMBL" id="QDU01932.1"/>
    </source>
</evidence>
<dbReference type="Pfam" id="PF00580">
    <property type="entry name" value="UvrD-helicase"/>
    <property type="match status" value="1"/>
</dbReference>
<proteinExistence type="predicted"/>
<keyword evidence="2 9" id="KW-0378">Hydrolase</keyword>
<evidence type="ECO:0000256" key="3">
    <source>
        <dbReference type="ARBA" id="ARBA00022806"/>
    </source>
</evidence>
<dbReference type="Proteomes" id="UP000320722">
    <property type="component" value="Chromosome"/>
</dbReference>
<dbReference type="SUPFAM" id="SSF52540">
    <property type="entry name" value="P-loop containing nucleoside triphosphate hydrolases"/>
    <property type="match status" value="1"/>
</dbReference>
<feature type="binding site" evidence="9">
    <location>
        <begin position="287"/>
        <end position="294"/>
    </location>
    <ligand>
        <name>ATP</name>
        <dbReference type="ChEBI" id="CHEBI:30616"/>
    </ligand>
</feature>
<keyword evidence="1 9" id="KW-0547">Nucleotide-binding</keyword>
<sequence length="782" mass="89493">MADVKLTPPYTLCINRLSNIDGGRAVIRKAKKAQTAGARLGEIKDFEKVSPVVETAVENEMYDLSDGFFLVAQLIDPVEQLRVFLFIGSLDDAEDWLEEHRFYKWILREEDQDVDFVLVTDPSENIPLIPDIDTNISELRKNLPLLMDISNEEWTSMKLPEEAEVFLKRVTTDDWQRNANGVRTIITQNSSVEDASFATDILTHAHKKEWDALKRRIELRTGLAKVIGNSEKVKAINALQNSEKFVTWEDTDSLPDDAPWLDWMLFLHAKQKEFVNKNFNGPARLRGVSGSGKTCVMVHRARYLAKKYKQNILLVTLTTSMKKLLDHLIELLCGTEHVFIKTSTVNSIATDVCQIGGVLNKFHVTNRTMAPHHDKEAGRRCLEKIINHPEFNSSQLAKIPNGELKKFIDEEVEFVKQRFLPDEYDKYFGERRVGRQYPQFKEKARSIVLVGVNERDSYLKGKHYEDSNGVVQRAVELIKGTSQHSNGPHYRSVMVDEVQDLSQLEIRLLAGIRSSNGQKVTELENGLFLVGDGAQTIYKKGFAFNRCGVDIANRSYALLKNYRNTIENLKAAYGLVSKYEFADVDEDNFAKPIEPHLSSRHGEKPFIIRCKTKSEETSFVVEKIKEILDSQKKHDELAGYAEMTEVPICVIGFNNYDRKWILNALVKRKIDACELRQDVEWQNNSVKISTAESAKGHEFHTVFIVGVEKGKIPNAYEPEEEWRREAAKMYVAMTRAREELYMTYTIENGRYASEFLASIQEECQECKIDNGKLTLLDKWNIG</sequence>
<dbReference type="EC" id="5.6.2.4" evidence="7"/>
<evidence type="ECO:0000256" key="9">
    <source>
        <dbReference type="PROSITE-ProRule" id="PRU00560"/>
    </source>
</evidence>
<keyword evidence="5" id="KW-0413">Isomerase</keyword>
<name>A0A517W9K3_9PLAN</name>
<evidence type="ECO:0000256" key="2">
    <source>
        <dbReference type="ARBA" id="ARBA00022801"/>
    </source>
</evidence>
<dbReference type="PROSITE" id="PS51198">
    <property type="entry name" value="UVRD_HELICASE_ATP_BIND"/>
    <property type="match status" value="1"/>
</dbReference>
<evidence type="ECO:0000256" key="5">
    <source>
        <dbReference type="ARBA" id="ARBA00023235"/>
    </source>
</evidence>
<dbReference type="InterPro" id="IPR027417">
    <property type="entry name" value="P-loop_NTPase"/>
</dbReference>
<accession>A0A517W9K3</accession>
<evidence type="ECO:0000256" key="8">
    <source>
        <dbReference type="ARBA" id="ARBA00048988"/>
    </source>
</evidence>
<evidence type="ECO:0000259" key="10">
    <source>
        <dbReference type="PROSITE" id="PS51198"/>
    </source>
</evidence>
<evidence type="ECO:0000313" key="12">
    <source>
        <dbReference type="Proteomes" id="UP000320722"/>
    </source>
</evidence>
<evidence type="ECO:0000256" key="1">
    <source>
        <dbReference type="ARBA" id="ARBA00022741"/>
    </source>
</evidence>
<protein>
    <recommendedName>
        <fullName evidence="7">DNA 3'-5' helicase</fullName>
        <ecNumber evidence="7">5.6.2.4</ecNumber>
    </recommendedName>
</protein>
<dbReference type="Pfam" id="PF13361">
    <property type="entry name" value="UvrD_C"/>
    <property type="match status" value="1"/>
</dbReference>
<gene>
    <name evidence="11" type="primary">uvrD</name>
    <name evidence="11" type="ORF">V6x_16150</name>
</gene>
<dbReference type="GO" id="GO:0000725">
    <property type="term" value="P:recombinational repair"/>
    <property type="evidence" value="ECO:0007669"/>
    <property type="project" value="TreeGrafter"/>
</dbReference>
<organism evidence="11 12">
    <name type="scientific">Gimesia chilikensis</name>
    <dbReference type="NCBI Taxonomy" id="2605989"/>
    <lineage>
        <taxon>Bacteria</taxon>
        <taxon>Pseudomonadati</taxon>
        <taxon>Planctomycetota</taxon>
        <taxon>Planctomycetia</taxon>
        <taxon>Planctomycetales</taxon>
        <taxon>Planctomycetaceae</taxon>
        <taxon>Gimesia</taxon>
    </lineage>
</organism>
<keyword evidence="4 9" id="KW-0067">ATP-binding</keyword>
<evidence type="ECO:0000256" key="4">
    <source>
        <dbReference type="ARBA" id="ARBA00022840"/>
    </source>
</evidence>
<reference evidence="11 12" key="1">
    <citation type="submission" date="2019-02" db="EMBL/GenBank/DDBJ databases">
        <title>Deep-cultivation of Planctomycetes and their phenomic and genomic characterization uncovers novel biology.</title>
        <authorList>
            <person name="Wiegand S."/>
            <person name="Jogler M."/>
            <person name="Boedeker C."/>
            <person name="Pinto D."/>
            <person name="Vollmers J."/>
            <person name="Rivas-Marin E."/>
            <person name="Kohn T."/>
            <person name="Peeters S.H."/>
            <person name="Heuer A."/>
            <person name="Rast P."/>
            <person name="Oberbeckmann S."/>
            <person name="Bunk B."/>
            <person name="Jeske O."/>
            <person name="Meyerdierks A."/>
            <person name="Storesund J.E."/>
            <person name="Kallscheuer N."/>
            <person name="Luecker S."/>
            <person name="Lage O.M."/>
            <person name="Pohl T."/>
            <person name="Merkel B.J."/>
            <person name="Hornburger P."/>
            <person name="Mueller R.-W."/>
            <person name="Bruemmer F."/>
            <person name="Labrenz M."/>
            <person name="Spormann A.M."/>
            <person name="Op den Camp H."/>
            <person name="Overmann J."/>
            <person name="Amann R."/>
            <person name="Jetten M.S.M."/>
            <person name="Mascher T."/>
            <person name="Medema M.H."/>
            <person name="Devos D.P."/>
            <person name="Kaster A.-K."/>
            <person name="Ovreas L."/>
            <person name="Rohde M."/>
            <person name="Galperin M.Y."/>
            <person name="Jogler C."/>
        </authorList>
    </citation>
    <scope>NUCLEOTIDE SEQUENCE [LARGE SCALE GENOMIC DNA]</scope>
    <source>
        <strain evidence="11 12">V6</strain>
    </source>
</reference>
<dbReference type="AlphaFoldDB" id="A0A517W9K3"/>
<dbReference type="PANTHER" id="PTHR11070">
    <property type="entry name" value="UVRD / RECB / PCRA DNA HELICASE FAMILY MEMBER"/>
    <property type="match status" value="1"/>
</dbReference>
<dbReference type="GO" id="GO:0005524">
    <property type="term" value="F:ATP binding"/>
    <property type="evidence" value="ECO:0007669"/>
    <property type="project" value="UniProtKB-UniRule"/>
</dbReference>
<dbReference type="InterPro" id="IPR000212">
    <property type="entry name" value="DNA_helicase_UvrD/REP"/>
</dbReference>
<dbReference type="RefSeq" id="WP_145038311.1">
    <property type="nucleotide sequence ID" value="NZ_CP036347.1"/>
</dbReference>
<dbReference type="InterPro" id="IPR014016">
    <property type="entry name" value="UvrD-like_ATP-bd"/>
</dbReference>
<dbReference type="Gene3D" id="3.40.50.300">
    <property type="entry name" value="P-loop containing nucleotide triphosphate hydrolases"/>
    <property type="match status" value="2"/>
</dbReference>
<evidence type="ECO:0000256" key="7">
    <source>
        <dbReference type="ARBA" id="ARBA00034808"/>
    </source>
</evidence>
<dbReference type="EMBL" id="CP036347">
    <property type="protein sequence ID" value="QDU01932.1"/>
    <property type="molecule type" value="Genomic_DNA"/>
</dbReference>
<evidence type="ECO:0000256" key="6">
    <source>
        <dbReference type="ARBA" id="ARBA00034617"/>
    </source>
</evidence>
<comment type="catalytic activity">
    <reaction evidence="8">
        <text>ATP + H2O = ADP + phosphate + H(+)</text>
        <dbReference type="Rhea" id="RHEA:13065"/>
        <dbReference type="ChEBI" id="CHEBI:15377"/>
        <dbReference type="ChEBI" id="CHEBI:15378"/>
        <dbReference type="ChEBI" id="CHEBI:30616"/>
        <dbReference type="ChEBI" id="CHEBI:43474"/>
        <dbReference type="ChEBI" id="CHEBI:456216"/>
        <dbReference type="EC" id="5.6.2.4"/>
    </reaction>
</comment>
<dbReference type="GO" id="GO:0043138">
    <property type="term" value="F:3'-5' DNA helicase activity"/>
    <property type="evidence" value="ECO:0007669"/>
    <property type="project" value="UniProtKB-EC"/>
</dbReference>